<dbReference type="InterPro" id="IPR032675">
    <property type="entry name" value="LRR_dom_sf"/>
</dbReference>
<dbReference type="Gene3D" id="1.20.1280.50">
    <property type="match status" value="1"/>
</dbReference>
<dbReference type="Proteomes" id="UP001362999">
    <property type="component" value="Unassembled WGS sequence"/>
</dbReference>
<dbReference type="Gene3D" id="3.80.10.10">
    <property type="entry name" value="Ribonuclease Inhibitor"/>
    <property type="match status" value="1"/>
</dbReference>
<dbReference type="EMBL" id="JAWWNJ010000016">
    <property type="protein sequence ID" value="KAK7040068.1"/>
    <property type="molecule type" value="Genomic_DNA"/>
</dbReference>
<evidence type="ECO:0000256" key="1">
    <source>
        <dbReference type="SAM" id="MobiDB-lite"/>
    </source>
</evidence>
<protein>
    <recommendedName>
        <fullName evidence="4">F-box domain-containing protein</fullName>
    </recommendedName>
</protein>
<evidence type="ECO:0000313" key="3">
    <source>
        <dbReference type="Proteomes" id="UP001362999"/>
    </source>
</evidence>
<accession>A0AAW0CKK9</accession>
<sequence length="1099" mass="124173">MDDSLVCLVRYNDVPTDAQAQEIRRILSSEHLNSKPTVRRRQLLILLTGTLSAIKRFPPEILIMIFLFCRDLDISSNEIYTTIHPNQAPMLLTRICSRWRQIALKTPRLWDNVRLQTKLFAKGGVDAFIADILRRSQILPLFITIDNPEPIIHGRTWLSEDTLNEYDDRWLDLLWTNPNTCLRLRSLTLDIFEDDYTPNMFPLPRTEFPALTNLALTMEGHIDPDLVQILDSFKHAPFLRSLKLVLQDCSDVILETTFHWHQLTTLNLSLPLTSDVAHAILVQCSSLEHSRFSHILECDVDTQLPPPLPHALLSELRDFEFEWGQGSQTDTVLGGLSLPRLRSLAISSSRRSSWEGLEQPPTPALLDLHARSSHFALEHLALSGQLLTPAELLSVLRLVPTLRTLMVCGCACVSDELFEMLSANEPFTTPLPQLRRLEICPITSALDGNIVVTMAESLFENANNGDPSVMFPSLIQLCLYRGDGRFVNGKWKTFAQEVEHRIAALRETGFRTGIKQKLPIFDREDRRWWGIVETSHVKRNTYFTLPGFTGADLASANLRLLDFKLLLESDEKVTMRENLNSKRKQEDGEEAERAAKRSKSDSAEMKTEQGAMSFHDLEDDPPALPPAPETAVPDKPVINASEELEEGEIIDDGPGPKRGTKKACLTQAKNQQRRAKKRRAAYELKKAAELEASTQQETVTQREVTFDFLGLQFSGTSLRCQEAIVLRVRDLWPRYSSSNTMWRGRRGEFRFSKICQSRKKDAFICDGGTSYQLPTPSHETPELNIKRNIQTETLGEFAMTVRTKMGMMDSAKDCQTEPSRTKQTPSCSRPPSSPPATANMVKRCRPSSFKLHAAQAHCKTSVHYARPPQNLPTVDSLAGRALALHILLQIFAIDCFNSCQAYILLQGQTDSEIRDMPGTITSSTPVSSDERTSTDHPQPSLTLKVFCSKLKRDRKLATYIWVNAGLGVPLSVESSYSLKDNRSRCLIPTRHRNARHDKRSSCGGWEWGAGSRKEGEWYRSRKEDRCASRLLFSRLSFVSDYDAVLHPTNLYGRSRLPLKYEYNLQPTVDPGLQTLGRTVTILAMISSRSSRPQTTSHPS</sequence>
<feature type="region of interest" description="Disordered" evidence="1">
    <location>
        <begin position="577"/>
        <end position="634"/>
    </location>
</feature>
<comment type="caution">
    <text evidence="2">The sequence shown here is derived from an EMBL/GenBank/DDBJ whole genome shotgun (WGS) entry which is preliminary data.</text>
</comment>
<evidence type="ECO:0000313" key="2">
    <source>
        <dbReference type="EMBL" id="KAK7040068.1"/>
    </source>
</evidence>
<keyword evidence="3" id="KW-1185">Reference proteome</keyword>
<evidence type="ECO:0008006" key="4">
    <source>
        <dbReference type="Google" id="ProtNLM"/>
    </source>
</evidence>
<feature type="region of interest" description="Disordered" evidence="1">
    <location>
        <begin position="918"/>
        <end position="937"/>
    </location>
</feature>
<organism evidence="2 3">
    <name type="scientific">Favolaschia claudopus</name>
    <dbReference type="NCBI Taxonomy" id="2862362"/>
    <lineage>
        <taxon>Eukaryota</taxon>
        <taxon>Fungi</taxon>
        <taxon>Dikarya</taxon>
        <taxon>Basidiomycota</taxon>
        <taxon>Agaricomycotina</taxon>
        <taxon>Agaricomycetes</taxon>
        <taxon>Agaricomycetidae</taxon>
        <taxon>Agaricales</taxon>
        <taxon>Marasmiineae</taxon>
        <taxon>Mycenaceae</taxon>
        <taxon>Favolaschia</taxon>
    </lineage>
</organism>
<feature type="compositionally biased region" description="Basic and acidic residues" evidence="1">
    <location>
        <begin position="577"/>
        <end position="607"/>
    </location>
</feature>
<proteinExistence type="predicted"/>
<name>A0AAW0CKK9_9AGAR</name>
<reference evidence="2 3" key="1">
    <citation type="journal article" date="2024" name="J Genomics">
        <title>Draft genome sequencing and assembly of Favolaschia claudopus CIRM-BRFM 2984 isolated from oak limbs.</title>
        <authorList>
            <person name="Navarro D."/>
            <person name="Drula E."/>
            <person name="Chaduli D."/>
            <person name="Cazenave R."/>
            <person name="Ahrendt S."/>
            <person name="Wang J."/>
            <person name="Lipzen A."/>
            <person name="Daum C."/>
            <person name="Barry K."/>
            <person name="Grigoriev I.V."/>
            <person name="Favel A."/>
            <person name="Rosso M.N."/>
            <person name="Martin F."/>
        </authorList>
    </citation>
    <scope>NUCLEOTIDE SEQUENCE [LARGE SCALE GENOMIC DNA]</scope>
    <source>
        <strain evidence="2 3">CIRM-BRFM 2984</strain>
    </source>
</reference>
<dbReference type="AlphaFoldDB" id="A0AAW0CKK9"/>
<dbReference type="SUPFAM" id="SSF52047">
    <property type="entry name" value="RNI-like"/>
    <property type="match status" value="1"/>
</dbReference>
<feature type="region of interest" description="Disordered" evidence="1">
    <location>
        <begin position="809"/>
        <end position="839"/>
    </location>
</feature>
<gene>
    <name evidence="2" type="ORF">R3P38DRAFT_3469788</name>
</gene>